<sequence>MSQELYFYKQKILKDNAAKILSEEEIYEAVKVLLAKRNLDNESSVRDRLFQEVELESLQISAYSPEIETLLEKDIQFINPQSRFFMMNKNMWIAIKFYIISHYIKVNDGSKLDTENSNEIDHLIKKLKQQNPEISHDYSKLNKLYNQKMLFINIQ</sequence>
<dbReference type="Proteomes" id="UP000632766">
    <property type="component" value="Unassembled WGS sequence"/>
</dbReference>
<proteinExistence type="predicted"/>
<comment type="caution">
    <text evidence="1">The sequence shown here is derived from an EMBL/GenBank/DDBJ whole genome shotgun (WGS) entry which is preliminary data.</text>
</comment>
<gene>
    <name evidence="1" type="ORF">I8748_32360</name>
</gene>
<dbReference type="RefSeq" id="WP_198128521.1">
    <property type="nucleotide sequence ID" value="NZ_JAECZC010000102.1"/>
</dbReference>
<dbReference type="AlphaFoldDB" id="A0A8J7I1W1"/>
<evidence type="ECO:0000313" key="1">
    <source>
        <dbReference type="EMBL" id="MBH8566789.1"/>
    </source>
</evidence>
<keyword evidence="2" id="KW-1185">Reference proteome</keyword>
<protein>
    <submittedName>
        <fullName evidence="1">Uncharacterized protein</fullName>
    </submittedName>
</protein>
<dbReference type="EMBL" id="JAECZC010000102">
    <property type="protein sequence ID" value="MBH8566789.1"/>
    <property type="molecule type" value="Genomic_DNA"/>
</dbReference>
<organism evidence="1 2">
    <name type="scientific">Amazonocrinis nigriterrae CENA67</name>
    <dbReference type="NCBI Taxonomy" id="2794033"/>
    <lineage>
        <taxon>Bacteria</taxon>
        <taxon>Bacillati</taxon>
        <taxon>Cyanobacteriota</taxon>
        <taxon>Cyanophyceae</taxon>
        <taxon>Nostocales</taxon>
        <taxon>Nostocaceae</taxon>
        <taxon>Amazonocrinis</taxon>
        <taxon>Amazonocrinis nigriterrae</taxon>
    </lineage>
</organism>
<evidence type="ECO:0000313" key="2">
    <source>
        <dbReference type="Proteomes" id="UP000632766"/>
    </source>
</evidence>
<reference evidence="1 2" key="1">
    <citation type="journal article" date="2021" name="Int. J. Syst. Evol. Microbiol.">
        <title>Amazonocrinis nigriterrae gen. nov., sp. nov., Atlanticothrix silvestris gen. nov., sp. nov. and Dendronalium phyllosphericum gen. nov., sp. nov., nostocacean cyanobacteria from Brazilian environments.</title>
        <authorList>
            <person name="Alvarenga D.O."/>
            <person name="Andreote A.P.D."/>
            <person name="Branco L.H.Z."/>
            <person name="Delbaje E."/>
            <person name="Cruz R.B."/>
            <person name="Varani A.M."/>
            <person name="Fiore M.F."/>
        </authorList>
    </citation>
    <scope>NUCLEOTIDE SEQUENCE [LARGE SCALE GENOMIC DNA]</scope>
    <source>
        <strain evidence="1 2">CENA67</strain>
    </source>
</reference>
<name>A0A8J7I1W1_9NOST</name>
<accession>A0A8J7I1W1</accession>